<comment type="caution">
    <text evidence="1">The sequence shown here is derived from an EMBL/GenBank/DDBJ whole genome shotgun (WGS) entry which is preliminary data.</text>
</comment>
<dbReference type="EMBL" id="JAIWYP010000004">
    <property type="protein sequence ID" value="KAH3833864.1"/>
    <property type="molecule type" value="Genomic_DNA"/>
</dbReference>
<protein>
    <submittedName>
        <fullName evidence="1">Uncharacterized protein</fullName>
    </submittedName>
</protein>
<gene>
    <name evidence="1" type="ORF">DPMN_107180</name>
</gene>
<evidence type="ECO:0000313" key="2">
    <source>
        <dbReference type="Proteomes" id="UP000828390"/>
    </source>
</evidence>
<reference evidence="1" key="2">
    <citation type="submission" date="2020-11" db="EMBL/GenBank/DDBJ databases">
        <authorList>
            <person name="McCartney M.A."/>
            <person name="Auch B."/>
            <person name="Kono T."/>
            <person name="Mallez S."/>
            <person name="Becker A."/>
            <person name="Gohl D.M."/>
            <person name="Silverstein K.A.T."/>
            <person name="Koren S."/>
            <person name="Bechman K.B."/>
            <person name="Herman A."/>
            <person name="Abrahante J.E."/>
            <person name="Garbe J."/>
        </authorList>
    </citation>
    <scope>NUCLEOTIDE SEQUENCE</scope>
    <source>
        <strain evidence="1">Duluth1</strain>
        <tissue evidence="1">Whole animal</tissue>
    </source>
</reference>
<reference evidence="1" key="1">
    <citation type="journal article" date="2019" name="bioRxiv">
        <title>The Genome of the Zebra Mussel, Dreissena polymorpha: A Resource for Invasive Species Research.</title>
        <authorList>
            <person name="McCartney M.A."/>
            <person name="Auch B."/>
            <person name="Kono T."/>
            <person name="Mallez S."/>
            <person name="Zhang Y."/>
            <person name="Obille A."/>
            <person name="Becker A."/>
            <person name="Abrahante J.E."/>
            <person name="Garbe J."/>
            <person name="Badalamenti J.P."/>
            <person name="Herman A."/>
            <person name="Mangelson H."/>
            <person name="Liachko I."/>
            <person name="Sullivan S."/>
            <person name="Sone E.D."/>
            <person name="Koren S."/>
            <person name="Silverstein K.A.T."/>
            <person name="Beckman K.B."/>
            <person name="Gohl D.M."/>
        </authorList>
    </citation>
    <scope>NUCLEOTIDE SEQUENCE</scope>
    <source>
        <strain evidence="1">Duluth1</strain>
        <tissue evidence="1">Whole animal</tissue>
    </source>
</reference>
<sequence>MQDRLGFLPVNRLPPDKNFYLEGVLYRKNNSKKNTKYENLPVTTKWLEIAVKHGPVQRVCIGP</sequence>
<name>A0A9D4QJW8_DREPO</name>
<accession>A0A9D4QJW8</accession>
<dbReference type="Proteomes" id="UP000828390">
    <property type="component" value="Unassembled WGS sequence"/>
</dbReference>
<organism evidence="1 2">
    <name type="scientific">Dreissena polymorpha</name>
    <name type="common">Zebra mussel</name>
    <name type="synonym">Mytilus polymorpha</name>
    <dbReference type="NCBI Taxonomy" id="45954"/>
    <lineage>
        <taxon>Eukaryota</taxon>
        <taxon>Metazoa</taxon>
        <taxon>Spiralia</taxon>
        <taxon>Lophotrochozoa</taxon>
        <taxon>Mollusca</taxon>
        <taxon>Bivalvia</taxon>
        <taxon>Autobranchia</taxon>
        <taxon>Heteroconchia</taxon>
        <taxon>Euheterodonta</taxon>
        <taxon>Imparidentia</taxon>
        <taxon>Neoheterodontei</taxon>
        <taxon>Myida</taxon>
        <taxon>Dreissenoidea</taxon>
        <taxon>Dreissenidae</taxon>
        <taxon>Dreissena</taxon>
    </lineage>
</organism>
<keyword evidence="2" id="KW-1185">Reference proteome</keyword>
<proteinExistence type="predicted"/>
<evidence type="ECO:0000313" key="1">
    <source>
        <dbReference type="EMBL" id="KAH3833864.1"/>
    </source>
</evidence>
<dbReference type="AlphaFoldDB" id="A0A9D4QJW8"/>